<keyword evidence="2" id="KW-0479">Metal-binding</keyword>
<evidence type="ECO:0000259" key="11">
    <source>
        <dbReference type="PROSITE" id="PS50808"/>
    </source>
</evidence>
<evidence type="ECO:0000256" key="4">
    <source>
        <dbReference type="ARBA" id="ARBA00022833"/>
    </source>
</evidence>
<dbReference type="InterPro" id="IPR036236">
    <property type="entry name" value="Znf_C2H2_sf"/>
</dbReference>
<keyword evidence="8" id="KW-0539">Nucleus</keyword>
<keyword evidence="12" id="KW-1185">Reference proteome</keyword>
<dbReference type="InterPro" id="IPR012337">
    <property type="entry name" value="RNaseH-like_sf"/>
</dbReference>
<keyword evidence="6" id="KW-0238">DNA-binding</keyword>
<dbReference type="GO" id="GO:0009791">
    <property type="term" value="P:post-embryonic development"/>
    <property type="evidence" value="ECO:0007669"/>
    <property type="project" value="UniProtKB-ARBA"/>
</dbReference>
<organism evidence="12 13">
    <name type="scientific">Spodoptera litura</name>
    <name type="common">Asian cotton leafworm</name>
    <dbReference type="NCBI Taxonomy" id="69820"/>
    <lineage>
        <taxon>Eukaryota</taxon>
        <taxon>Metazoa</taxon>
        <taxon>Ecdysozoa</taxon>
        <taxon>Arthropoda</taxon>
        <taxon>Hexapoda</taxon>
        <taxon>Insecta</taxon>
        <taxon>Pterygota</taxon>
        <taxon>Neoptera</taxon>
        <taxon>Endopterygota</taxon>
        <taxon>Lepidoptera</taxon>
        <taxon>Glossata</taxon>
        <taxon>Ditrysia</taxon>
        <taxon>Noctuoidea</taxon>
        <taxon>Noctuidae</taxon>
        <taxon>Amphipyrinae</taxon>
        <taxon>Spodoptera</taxon>
    </lineage>
</organism>
<dbReference type="InterPro" id="IPR003656">
    <property type="entry name" value="Znf_BED"/>
</dbReference>
<proteinExistence type="predicted"/>
<protein>
    <submittedName>
        <fullName evidence="13">Zinc finger BED domain-containing protein 4-like</fullName>
    </submittedName>
</protein>
<comment type="subcellular location">
    <subcellularLocation>
        <location evidence="1">Nucleus</location>
    </subcellularLocation>
</comment>
<gene>
    <name evidence="13" type="primary">LOC111358769</name>
</gene>
<dbReference type="PANTHER" id="PTHR46481">
    <property type="entry name" value="ZINC FINGER BED DOMAIN-CONTAINING PROTEIN 4"/>
    <property type="match status" value="1"/>
</dbReference>
<dbReference type="AlphaFoldDB" id="A0A9J7EK68"/>
<accession>A0A9J7EK68</accession>
<keyword evidence="7" id="KW-0804">Transcription</keyword>
<evidence type="ECO:0000256" key="8">
    <source>
        <dbReference type="ARBA" id="ARBA00023242"/>
    </source>
</evidence>
<dbReference type="PROSITE" id="PS50808">
    <property type="entry name" value="ZF_BED"/>
    <property type="match status" value="1"/>
</dbReference>
<dbReference type="GO" id="GO:0008270">
    <property type="term" value="F:zinc ion binding"/>
    <property type="evidence" value="ECO:0007669"/>
    <property type="project" value="UniProtKB-KW"/>
</dbReference>
<dbReference type="GeneID" id="111358769"/>
<evidence type="ECO:0000256" key="9">
    <source>
        <dbReference type="PROSITE-ProRule" id="PRU00027"/>
    </source>
</evidence>
<dbReference type="SUPFAM" id="SSF140996">
    <property type="entry name" value="Hermes dimerisation domain"/>
    <property type="match status" value="1"/>
</dbReference>
<dbReference type="GO" id="GO:0046983">
    <property type="term" value="F:protein dimerization activity"/>
    <property type="evidence" value="ECO:0007669"/>
    <property type="project" value="InterPro"/>
</dbReference>
<dbReference type="SUPFAM" id="SSF53098">
    <property type="entry name" value="Ribonuclease H-like"/>
    <property type="match status" value="1"/>
</dbReference>
<evidence type="ECO:0000256" key="7">
    <source>
        <dbReference type="ARBA" id="ARBA00023163"/>
    </source>
</evidence>
<dbReference type="PANTHER" id="PTHR46481:SF10">
    <property type="entry name" value="ZINC FINGER BED DOMAIN-CONTAINING PROTEIN 39"/>
    <property type="match status" value="1"/>
</dbReference>
<dbReference type="OrthoDB" id="117690at2759"/>
<reference evidence="13" key="1">
    <citation type="submission" date="2025-08" db="UniProtKB">
        <authorList>
            <consortium name="RefSeq"/>
        </authorList>
    </citation>
    <scope>IDENTIFICATION</scope>
    <source>
        <strain evidence="13">Ishihara</strain>
        <tissue evidence="13">Whole body</tissue>
    </source>
</reference>
<sequence length="602" mass="69076">MSGRKRSRAWDFFDEMEDDKTKVKCTLCSSVISRGGTGRTALTSGMTNHLKLKHKDQLPETSSTSVSAPEHSFDTLPTTSSVKSNKQQTLEEAFVTKWDINDSRAKEIHNAIAEMIATDNQPISILENKGFDRLLHLLKPKYKLPGRKYMSEVVIPAIYERVKKLIKDEISKANAVSITSDMWTCMNNMICFLSFTAHWLNEDFILQHRVLQMKHFVGSHSGNQIRSVLEELASTWGISSLIHVIVRDNGPNMVKAIKESAFEGKGCFIHTLQLAIKAALEVENVSDALISARRIVTHFNHSSTAQQKLKDIQKELHLTEHQLVQDVTTRWNSTYYMLERVVEQKRAISLYISDNSGSVNIRNCTERQWQILKECLILLKPFEEITKITSSTFSTISEVIPHSNTLIKYLTKPEISEEDKYYCLSTLLDPRFRTRFFAQENYELVRRKLFLEAIQRSDLDAESSSEDEATNRGRPPQNVSNFLEESHVTFWNCYEELASTNPVISEDPKSPIAVELNNYESESLLPRNQSPFDWWAKHKSKYAHLANLARVFLSAPGSSVYSERLFSEAGNLYEEKRNRLLPERAESLVFLHHNLPLINYKY</sequence>
<feature type="compositionally biased region" description="Polar residues" evidence="10">
    <location>
        <begin position="75"/>
        <end position="84"/>
    </location>
</feature>
<evidence type="ECO:0000313" key="13">
    <source>
        <dbReference type="RefSeq" id="XP_022829819.1"/>
    </source>
</evidence>
<dbReference type="Proteomes" id="UP000301870">
    <property type="component" value="Chromosome 2"/>
</dbReference>
<evidence type="ECO:0000256" key="3">
    <source>
        <dbReference type="ARBA" id="ARBA00022771"/>
    </source>
</evidence>
<keyword evidence="4" id="KW-0862">Zinc</keyword>
<dbReference type="GO" id="GO:0005634">
    <property type="term" value="C:nucleus"/>
    <property type="evidence" value="ECO:0007669"/>
    <property type="project" value="UniProtKB-SubCell"/>
</dbReference>
<feature type="region of interest" description="Disordered" evidence="10">
    <location>
        <begin position="53"/>
        <end position="84"/>
    </location>
</feature>
<dbReference type="Pfam" id="PF05699">
    <property type="entry name" value="Dimer_Tnp_hAT"/>
    <property type="match status" value="1"/>
</dbReference>
<evidence type="ECO:0000256" key="10">
    <source>
        <dbReference type="SAM" id="MobiDB-lite"/>
    </source>
</evidence>
<dbReference type="Pfam" id="PF02892">
    <property type="entry name" value="zf-BED"/>
    <property type="match status" value="1"/>
</dbReference>
<evidence type="ECO:0000256" key="6">
    <source>
        <dbReference type="ARBA" id="ARBA00023125"/>
    </source>
</evidence>
<dbReference type="SMART" id="SM00614">
    <property type="entry name" value="ZnF_BED"/>
    <property type="match status" value="1"/>
</dbReference>
<dbReference type="GO" id="GO:0003677">
    <property type="term" value="F:DNA binding"/>
    <property type="evidence" value="ECO:0007669"/>
    <property type="project" value="UniProtKB-KW"/>
</dbReference>
<dbReference type="RefSeq" id="XP_022829819.1">
    <property type="nucleotide sequence ID" value="XM_022974051.1"/>
</dbReference>
<dbReference type="InterPro" id="IPR008906">
    <property type="entry name" value="HATC_C_dom"/>
</dbReference>
<name>A0A9J7EK68_SPOLT</name>
<keyword evidence="5" id="KW-0805">Transcription regulation</keyword>
<evidence type="ECO:0000256" key="2">
    <source>
        <dbReference type="ARBA" id="ARBA00022723"/>
    </source>
</evidence>
<evidence type="ECO:0000313" key="12">
    <source>
        <dbReference type="Proteomes" id="UP000301870"/>
    </source>
</evidence>
<dbReference type="InterPro" id="IPR052035">
    <property type="entry name" value="ZnF_BED_domain_contain"/>
</dbReference>
<dbReference type="SUPFAM" id="SSF57667">
    <property type="entry name" value="beta-beta-alpha zinc fingers"/>
    <property type="match status" value="1"/>
</dbReference>
<dbReference type="KEGG" id="sliu:111358769"/>
<feature type="domain" description="BED-type" evidence="11">
    <location>
        <begin position="4"/>
        <end position="61"/>
    </location>
</feature>
<evidence type="ECO:0000256" key="1">
    <source>
        <dbReference type="ARBA" id="ARBA00004123"/>
    </source>
</evidence>
<evidence type="ECO:0000256" key="5">
    <source>
        <dbReference type="ARBA" id="ARBA00023015"/>
    </source>
</evidence>
<keyword evidence="3 9" id="KW-0863">Zinc-finger</keyword>